<dbReference type="SMART" id="SM00855">
    <property type="entry name" value="PGAM"/>
    <property type="match status" value="1"/>
</dbReference>
<accession>A0A1I2FUC0</accession>
<name>A0A1I2FUC0_9BURK</name>
<dbReference type="RefSeq" id="WP_092940451.1">
    <property type="nucleotide sequence ID" value="NZ_FONX01000012.1"/>
</dbReference>
<organism evidence="1 2">
    <name type="scientific">Paracidovorax wautersii</name>
    <dbReference type="NCBI Taxonomy" id="1177982"/>
    <lineage>
        <taxon>Bacteria</taxon>
        <taxon>Pseudomonadati</taxon>
        <taxon>Pseudomonadota</taxon>
        <taxon>Betaproteobacteria</taxon>
        <taxon>Burkholderiales</taxon>
        <taxon>Comamonadaceae</taxon>
        <taxon>Paracidovorax</taxon>
    </lineage>
</organism>
<keyword evidence="2" id="KW-1185">Reference proteome</keyword>
<gene>
    <name evidence="1" type="ORF">SAMN04489711_11237</name>
</gene>
<proteinExistence type="predicted"/>
<dbReference type="SUPFAM" id="SSF53254">
    <property type="entry name" value="Phosphoglycerate mutase-like"/>
    <property type="match status" value="1"/>
</dbReference>
<reference evidence="2" key="1">
    <citation type="submission" date="2016-10" db="EMBL/GenBank/DDBJ databases">
        <authorList>
            <person name="Varghese N."/>
            <person name="Submissions S."/>
        </authorList>
    </citation>
    <scope>NUCLEOTIDE SEQUENCE [LARGE SCALE GENOMIC DNA]</scope>
    <source>
        <strain evidence="2">DSM 27981</strain>
    </source>
</reference>
<dbReference type="InterPro" id="IPR029033">
    <property type="entry name" value="His_PPase_superfam"/>
</dbReference>
<dbReference type="STRING" id="1177982.SAMN04489711_11237"/>
<sequence>MPPAPPQLWLVRHARPLIDAGICYGRHDVPADADATHACAARLQAALPGRLAGAATSPLRRCEQLAQALQALRPDLAFETDHRLAELDFGTWENRAWAHIPRADIDAWTADFARHHPGGGEALTDMLARVQAALAQAAQQALEHGGDVLWITHAGVARCVQWLQQHGAVAPLSHEWTAPAPGYGEWLRVPLALAGTGAKHLIS</sequence>
<dbReference type="Proteomes" id="UP000199119">
    <property type="component" value="Unassembled WGS sequence"/>
</dbReference>
<dbReference type="EMBL" id="FONX01000012">
    <property type="protein sequence ID" value="SFF09024.1"/>
    <property type="molecule type" value="Genomic_DNA"/>
</dbReference>
<dbReference type="InterPro" id="IPR013078">
    <property type="entry name" value="His_Pase_superF_clade-1"/>
</dbReference>
<dbReference type="OrthoDB" id="5296884at2"/>
<dbReference type="Gene3D" id="3.40.50.1240">
    <property type="entry name" value="Phosphoglycerate mutase-like"/>
    <property type="match status" value="1"/>
</dbReference>
<evidence type="ECO:0000313" key="1">
    <source>
        <dbReference type="EMBL" id="SFF09024.1"/>
    </source>
</evidence>
<dbReference type="AlphaFoldDB" id="A0A1I2FUC0"/>
<protein>
    <submittedName>
        <fullName evidence="1">Alpha-ribazole phosphatase</fullName>
    </submittedName>
</protein>
<evidence type="ECO:0000313" key="2">
    <source>
        <dbReference type="Proteomes" id="UP000199119"/>
    </source>
</evidence>
<dbReference type="Pfam" id="PF00300">
    <property type="entry name" value="His_Phos_1"/>
    <property type="match status" value="1"/>
</dbReference>